<dbReference type="InterPro" id="IPR001077">
    <property type="entry name" value="COMT_C"/>
</dbReference>
<dbReference type="SUPFAM" id="SSF53335">
    <property type="entry name" value="S-adenosyl-L-methionine-dependent methyltransferases"/>
    <property type="match status" value="1"/>
</dbReference>
<dbReference type="PANTHER" id="PTHR43712:SF1">
    <property type="entry name" value="HYPOTHETICAL O-METHYLTRANSFERASE (EUROFUNG)-RELATED"/>
    <property type="match status" value="1"/>
</dbReference>
<dbReference type="InterPro" id="IPR016461">
    <property type="entry name" value="COMT-like"/>
</dbReference>
<organism evidence="7 8">
    <name type="scientific">Pestalotiopsis fici (strain W106-1 / CGMCC3.15140)</name>
    <dbReference type="NCBI Taxonomy" id="1229662"/>
    <lineage>
        <taxon>Eukaryota</taxon>
        <taxon>Fungi</taxon>
        <taxon>Dikarya</taxon>
        <taxon>Ascomycota</taxon>
        <taxon>Pezizomycotina</taxon>
        <taxon>Sordariomycetes</taxon>
        <taxon>Xylariomycetidae</taxon>
        <taxon>Amphisphaeriales</taxon>
        <taxon>Sporocadaceae</taxon>
        <taxon>Pestalotiopsis</taxon>
    </lineage>
</organism>
<dbReference type="EMBL" id="KI912110">
    <property type="protein sequence ID" value="ETS84536.1"/>
    <property type="molecule type" value="Genomic_DNA"/>
</dbReference>
<dbReference type="GeneID" id="19267574"/>
<dbReference type="Gene3D" id="1.10.10.10">
    <property type="entry name" value="Winged helix-like DNA-binding domain superfamily/Winged helix DNA-binding domain"/>
    <property type="match status" value="1"/>
</dbReference>
<evidence type="ECO:0000256" key="4">
    <source>
        <dbReference type="PIRSR" id="PIRSR005739-1"/>
    </source>
</evidence>
<dbReference type="GO" id="GO:0032259">
    <property type="term" value="P:methylation"/>
    <property type="evidence" value="ECO:0007669"/>
    <property type="project" value="UniProtKB-KW"/>
</dbReference>
<dbReference type="InterPro" id="IPR029063">
    <property type="entry name" value="SAM-dependent_MTases_sf"/>
</dbReference>
<dbReference type="eggNOG" id="KOG3178">
    <property type="taxonomic scope" value="Eukaryota"/>
</dbReference>
<dbReference type="Pfam" id="PF00891">
    <property type="entry name" value="Methyltransf_2"/>
    <property type="match status" value="1"/>
</dbReference>
<evidence type="ECO:0000313" key="7">
    <source>
        <dbReference type="EMBL" id="ETS84536.1"/>
    </source>
</evidence>
<proteinExistence type="predicted"/>
<dbReference type="OrthoDB" id="1535081at2759"/>
<feature type="active site" description="Proton acceptor" evidence="4">
    <location>
        <position position="305"/>
    </location>
</feature>
<dbReference type="Pfam" id="PF08100">
    <property type="entry name" value="Dimerisation"/>
    <property type="match status" value="1"/>
</dbReference>
<evidence type="ECO:0000256" key="2">
    <source>
        <dbReference type="ARBA" id="ARBA00022679"/>
    </source>
</evidence>
<dbReference type="PROSITE" id="PS51683">
    <property type="entry name" value="SAM_OMT_II"/>
    <property type="match status" value="1"/>
</dbReference>
<dbReference type="KEGG" id="pfy:PFICI_02561"/>
<keyword evidence="2" id="KW-0808">Transferase</keyword>
<dbReference type="OMA" id="WANGEEL"/>
<dbReference type="InterPro" id="IPR036388">
    <property type="entry name" value="WH-like_DNA-bd_sf"/>
</dbReference>
<dbReference type="RefSeq" id="XP_007829333.1">
    <property type="nucleotide sequence ID" value="XM_007831142.1"/>
</dbReference>
<dbReference type="Gene3D" id="3.40.50.150">
    <property type="entry name" value="Vaccinia Virus protein VP39"/>
    <property type="match status" value="1"/>
</dbReference>
<dbReference type="HOGENOM" id="CLU_005533_5_2_1"/>
<dbReference type="SUPFAM" id="SSF46785">
    <property type="entry name" value="Winged helix' DNA-binding domain"/>
    <property type="match status" value="1"/>
</dbReference>
<dbReference type="PANTHER" id="PTHR43712">
    <property type="entry name" value="PUTATIVE (AFU_ORTHOLOGUE AFUA_4G14580)-RELATED"/>
    <property type="match status" value="1"/>
</dbReference>
<accession>W3XH28</accession>
<keyword evidence="3" id="KW-0949">S-adenosyl-L-methionine</keyword>
<gene>
    <name evidence="7" type="ORF">PFICI_02561</name>
</gene>
<evidence type="ECO:0000259" key="6">
    <source>
        <dbReference type="Pfam" id="PF08100"/>
    </source>
</evidence>
<protein>
    <submittedName>
        <fullName evidence="7">Uncharacterized protein</fullName>
    </submittedName>
</protein>
<evidence type="ECO:0000256" key="3">
    <source>
        <dbReference type="ARBA" id="ARBA00022691"/>
    </source>
</evidence>
<keyword evidence="1" id="KW-0489">Methyltransferase</keyword>
<evidence type="ECO:0000313" key="8">
    <source>
        <dbReference type="Proteomes" id="UP000030651"/>
    </source>
</evidence>
<reference evidence="8" key="1">
    <citation type="journal article" date="2015" name="BMC Genomics">
        <title>Genomic and transcriptomic analysis of the endophytic fungus Pestalotiopsis fici reveals its lifestyle and high potential for synthesis of natural products.</title>
        <authorList>
            <person name="Wang X."/>
            <person name="Zhang X."/>
            <person name="Liu L."/>
            <person name="Xiang M."/>
            <person name="Wang W."/>
            <person name="Sun X."/>
            <person name="Che Y."/>
            <person name="Guo L."/>
            <person name="Liu G."/>
            <person name="Guo L."/>
            <person name="Wang C."/>
            <person name="Yin W.B."/>
            <person name="Stadler M."/>
            <person name="Zhang X."/>
            <person name="Liu X."/>
        </authorList>
    </citation>
    <scope>NUCLEOTIDE SEQUENCE [LARGE SCALE GENOMIC DNA]</scope>
    <source>
        <strain evidence="8">W106-1 / CGMCC3.15140</strain>
    </source>
</reference>
<dbReference type="InterPro" id="IPR036390">
    <property type="entry name" value="WH_DNA-bd_sf"/>
</dbReference>
<sequence>MASFVPKSEVAAAVGNVTAAMGTLEAALTDGEEAVARRHLRQEAMKLLSSLGDPNEDVWPRIYQVNVSAVIEIFTNLGLWDEFTKSTTISLATIVDKTGGDEVMMTRLLQQLTASGILKDSPGPEYTLTALGKPYLDENHRAFNSFLLQEVIPSIVAMPRTLAEHGFKSPTRESGTPFKWANGEELWTFLGSHPQRAQNMVKGMKSLSTGTLAGTAYPFGEELGKLDVQDGDVAIVDIAGGQGHVMEEVRKLNPQLKGRFIVQDLPSTFEAVPRPPPGVEFMPYDMFTSQPIKDAHVYYYRHIFHDWNDEDVSRFLQQLLPVLKARPRSKLLLVDLVLPDLNVGIYEAARDISMFPIGGLERTERQWQNLLAANGLKIKKIWRGTEPEACVECEVA</sequence>
<dbReference type="PIRSF" id="PIRSF005739">
    <property type="entry name" value="O-mtase"/>
    <property type="match status" value="1"/>
</dbReference>
<dbReference type="GO" id="GO:0008171">
    <property type="term" value="F:O-methyltransferase activity"/>
    <property type="evidence" value="ECO:0007669"/>
    <property type="project" value="InterPro"/>
</dbReference>
<name>W3XH28_PESFW</name>
<dbReference type="Proteomes" id="UP000030651">
    <property type="component" value="Unassembled WGS sequence"/>
</dbReference>
<dbReference type="InterPro" id="IPR012967">
    <property type="entry name" value="COMT_dimerisation"/>
</dbReference>
<dbReference type="AlphaFoldDB" id="W3XH28"/>
<keyword evidence="8" id="KW-1185">Reference proteome</keyword>
<evidence type="ECO:0000256" key="1">
    <source>
        <dbReference type="ARBA" id="ARBA00022603"/>
    </source>
</evidence>
<feature type="domain" description="O-methyltransferase dimerisation" evidence="6">
    <location>
        <begin position="66"/>
        <end position="136"/>
    </location>
</feature>
<feature type="domain" description="O-methyltransferase C-terminal" evidence="5">
    <location>
        <begin position="175"/>
        <end position="376"/>
    </location>
</feature>
<evidence type="ECO:0000259" key="5">
    <source>
        <dbReference type="Pfam" id="PF00891"/>
    </source>
</evidence>
<dbReference type="InParanoid" id="W3XH28"/>